<evidence type="ECO:0000256" key="4">
    <source>
        <dbReference type="ARBA" id="ARBA00022833"/>
    </source>
</evidence>
<evidence type="ECO:0000256" key="2">
    <source>
        <dbReference type="ARBA" id="ARBA00022737"/>
    </source>
</evidence>
<dbReference type="EMBL" id="JAWCUI010000028">
    <property type="protein sequence ID" value="KAL1895181.1"/>
    <property type="molecule type" value="Genomic_DNA"/>
</dbReference>
<evidence type="ECO:0008006" key="7">
    <source>
        <dbReference type="Google" id="ProtNLM"/>
    </source>
</evidence>
<keyword evidence="6" id="KW-1185">Reference proteome</keyword>
<keyword evidence="3" id="KW-0863">Zinc-finger</keyword>
<keyword evidence="4" id="KW-0862">Zinc</keyword>
<comment type="caution">
    <text evidence="5">The sequence shown here is derived from an EMBL/GenBank/DDBJ whole genome shotgun (WGS) entry which is preliminary data.</text>
</comment>
<organism evidence="5 6">
    <name type="scientific">Sporothrix stenoceras</name>
    <dbReference type="NCBI Taxonomy" id="5173"/>
    <lineage>
        <taxon>Eukaryota</taxon>
        <taxon>Fungi</taxon>
        <taxon>Dikarya</taxon>
        <taxon>Ascomycota</taxon>
        <taxon>Pezizomycotina</taxon>
        <taxon>Sordariomycetes</taxon>
        <taxon>Sordariomycetidae</taxon>
        <taxon>Ophiostomatales</taxon>
        <taxon>Ophiostomataceae</taxon>
        <taxon>Sporothrix</taxon>
    </lineage>
</organism>
<protein>
    <recommendedName>
        <fullName evidence="7">C2H2-type domain-containing protein</fullName>
    </recommendedName>
</protein>
<evidence type="ECO:0000313" key="6">
    <source>
        <dbReference type="Proteomes" id="UP001583186"/>
    </source>
</evidence>
<dbReference type="Proteomes" id="UP001583186">
    <property type="component" value="Unassembled WGS sequence"/>
</dbReference>
<evidence type="ECO:0000256" key="1">
    <source>
        <dbReference type="ARBA" id="ARBA00022723"/>
    </source>
</evidence>
<keyword evidence="2" id="KW-0677">Repeat</keyword>
<keyword evidence="1" id="KW-0479">Metal-binding</keyword>
<dbReference type="PANTHER" id="PTHR24379">
    <property type="entry name" value="KRAB AND ZINC FINGER DOMAIN-CONTAINING"/>
    <property type="match status" value="1"/>
</dbReference>
<gene>
    <name evidence="5" type="ORF">Sste5346_005326</name>
</gene>
<accession>A0ABR3Z4I8</accession>
<reference evidence="5 6" key="1">
    <citation type="journal article" date="2024" name="IMA Fungus">
        <title>IMA Genome - F19 : A genome assembly and annotation guide to empower mycologists, including annotated draft genome sequences of Ceratocystis pirilliformis, Diaporthe australafricana, Fusarium ophioides, Paecilomyces lecythidis, and Sporothrix stenoceras.</title>
        <authorList>
            <person name="Aylward J."/>
            <person name="Wilson A.M."/>
            <person name="Visagie C.M."/>
            <person name="Spraker J."/>
            <person name="Barnes I."/>
            <person name="Buitendag C."/>
            <person name="Ceriani C."/>
            <person name="Del Mar Angel L."/>
            <person name="du Plessis D."/>
            <person name="Fuchs T."/>
            <person name="Gasser K."/>
            <person name="Kramer D."/>
            <person name="Li W."/>
            <person name="Munsamy K."/>
            <person name="Piso A."/>
            <person name="Price J.L."/>
            <person name="Sonnekus B."/>
            <person name="Thomas C."/>
            <person name="van der Nest A."/>
            <person name="van Dijk A."/>
            <person name="van Heerden A."/>
            <person name="van Vuuren N."/>
            <person name="Yilmaz N."/>
            <person name="Duong T.A."/>
            <person name="van der Merwe N.A."/>
            <person name="Wingfield M.J."/>
            <person name="Wingfield B.D."/>
        </authorList>
    </citation>
    <scope>NUCLEOTIDE SEQUENCE [LARGE SCALE GENOMIC DNA]</scope>
    <source>
        <strain evidence="5 6">CMW 5346</strain>
    </source>
</reference>
<sequence length="627" mass="66876">MYRNRNKAKPKEKESLFQCYECPEGVQVFGTEEALITHKWDMIRATKRKSHMSCHVCKLDHRTFEGLVRHYQLNHPVKQQLECPGCQIEFTRLHSLMYHLDNDECPHVRAERVKESRGLQVQATNLFASAAAQAALEGGGGSVRDDGGFNVNAEPVPVAAIQGMTGIPGAPGVPGVPGVVSAAGGECVAVPPDAAISRQTQLGIFNHSGVTVGDFGSFINIHPNVAAAIAAESKLESVRTTTASGIRGNLVDREKNDGNAVPPTSMQASQALLIKRQRQMGVGGVVDPKYVSAANATSAKTKHDVKGKGKAVEDDDLSFGAGTNLLNHHQAARAFRQGDSKAPDLLTDDNLNTINQRFQGLNVWAGQAMLNPEAGMYGVGGGVSGGVRAPSGHATPAPPVGLPGMGARIAKLATNAGIHGLTGQSSPDEVAAAVAAWKASAMAGPGGLGGGEDGEDNYDANTIKIGTADNGIYRMDATPSTRMAITIHHPKHPNFSVGRYYNPISHRYNCPWTSCQKIGKVFKKPGQLIAHLSSETAHSKVRVQCPSCFDLFETVNALMQHCESQSNRCQFRESDDFIPFLNILSAGVAEIHGRNVDMTLQYNVQEGAAPMLLMDEQDSASQAFSYA</sequence>
<dbReference type="PANTHER" id="PTHR24379:SF121">
    <property type="entry name" value="C2H2-TYPE DOMAIN-CONTAINING PROTEIN"/>
    <property type="match status" value="1"/>
</dbReference>
<name>A0ABR3Z4I8_9PEZI</name>
<evidence type="ECO:0000313" key="5">
    <source>
        <dbReference type="EMBL" id="KAL1895181.1"/>
    </source>
</evidence>
<proteinExistence type="predicted"/>
<evidence type="ECO:0000256" key="3">
    <source>
        <dbReference type="ARBA" id="ARBA00022771"/>
    </source>
</evidence>